<dbReference type="PANTHER" id="PTHR24300">
    <property type="entry name" value="CYTOCHROME P450 508A4-RELATED"/>
    <property type="match status" value="1"/>
</dbReference>
<dbReference type="InterPro" id="IPR002401">
    <property type="entry name" value="Cyt_P450_E_grp-I"/>
</dbReference>
<evidence type="ECO:0000256" key="3">
    <source>
        <dbReference type="ARBA" id="ARBA00023004"/>
    </source>
</evidence>
<dbReference type="InterPro" id="IPR001128">
    <property type="entry name" value="Cyt_P450"/>
</dbReference>
<dbReference type="STRING" id="6239.F42A9.4.1"/>
<keyword evidence="2" id="KW-0479">Metal-binding</keyword>
<dbReference type="Reactome" id="R-CEL-211999">
    <property type="pathway name" value="CYP2E1 reactions"/>
</dbReference>
<dbReference type="WormBase" id="F42A9.4">
    <property type="protein sequence ID" value="CE07226"/>
    <property type="gene ID" value="WBGene00018333"/>
    <property type="gene designation" value="cyp-33E3"/>
</dbReference>
<name>Q20315_CAEEL</name>
<dbReference type="SUPFAM" id="SSF48264">
    <property type="entry name" value="Cytochrome P450"/>
    <property type="match status" value="1"/>
</dbReference>
<evidence type="ECO:0000313" key="6">
    <source>
        <dbReference type="Proteomes" id="UP000001940"/>
    </source>
</evidence>
<proteinExistence type="inferred from homology"/>
<dbReference type="GO" id="GO:0006805">
    <property type="term" value="P:xenobiotic metabolic process"/>
    <property type="evidence" value="ECO:0000318"/>
    <property type="project" value="GO_Central"/>
</dbReference>
<dbReference type="Bgee" id="WBGene00018333">
    <property type="expression patterns" value="Expressed in adult organism and 1 other cell type or tissue"/>
</dbReference>
<dbReference type="RefSeq" id="NP_501471.1">
    <property type="nucleotide sequence ID" value="NM_069070.2"/>
</dbReference>
<dbReference type="Reactome" id="R-CEL-9753281">
    <property type="pathway name" value="Paracetamol ADME"/>
</dbReference>
<dbReference type="EMBL" id="BX284604">
    <property type="protein sequence ID" value="CCD67658.1"/>
    <property type="molecule type" value="Genomic_DNA"/>
</dbReference>
<dbReference type="Reactome" id="R-CEL-2142816">
    <property type="pathway name" value="Synthesis of (16-20)-hydroxyeicosatetraenoic acids (HETE)"/>
</dbReference>
<dbReference type="PhylomeDB" id="Q20315"/>
<keyword evidence="3" id="KW-0408">Iron</keyword>
<dbReference type="AGR" id="WB:WBGene00018333"/>
<evidence type="ECO:0000313" key="5">
    <source>
        <dbReference type="EMBL" id="CCD67658.1"/>
    </source>
</evidence>
<dbReference type="FunCoup" id="Q20315">
    <property type="interactions" value="79"/>
</dbReference>
<dbReference type="KEGG" id="cel:CELE_F42A9.4"/>
<comment type="similarity">
    <text evidence="1">Belongs to the cytochrome P450 family.</text>
</comment>
<dbReference type="GO" id="GO:0006082">
    <property type="term" value="P:organic acid metabolic process"/>
    <property type="evidence" value="ECO:0000318"/>
    <property type="project" value="GO_Central"/>
</dbReference>
<dbReference type="GO" id="GO:0005737">
    <property type="term" value="C:cytoplasm"/>
    <property type="evidence" value="ECO:0000318"/>
    <property type="project" value="GO_Central"/>
</dbReference>
<dbReference type="PRINTS" id="PR00463">
    <property type="entry name" value="EP450I"/>
</dbReference>
<dbReference type="PaxDb" id="6239-F42A9.4"/>
<accession>Q20315</accession>
<dbReference type="OrthoDB" id="5857440at2759"/>
<dbReference type="Reactome" id="R-CEL-9749641">
    <property type="pathway name" value="Aspirin ADME"/>
</dbReference>
<dbReference type="AlphaFoldDB" id="Q20315"/>
<dbReference type="Gene3D" id="1.10.630.10">
    <property type="entry name" value="Cytochrome P450"/>
    <property type="match status" value="1"/>
</dbReference>
<dbReference type="CTD" id="185652"/>
<dbReference type="Reactome" id="R-CEL-211958">
    <property type="pathway name" value="Miscellaneous substrates"/>
</dbReference>
<evidence type="ECO:0000313" key="7">
    <source>
        <dbReference type="WormBase" id="F42A9.4"/>
    </source>
</evidence>
<keyword evidence="6" id="KW-1185">Reference proteome</keyword>
<dbReference type="InterPro" id="IPR036396">
    <property type="entry name" value="Cyt_P450_sf"/>
</dbReference>
<organism evidence="5 6">
    <name type="scientific">Caenorhabditis elegans</name>
    <dbReference type="NCBI Taxonomy" id="6239"/>
    <lineage>
        <taxon>Eukaryota</taxon>
        <taxon>Metazoa</taxon>
        <taxon>Ecdysozoa</taxon>
        <taxon>Nematoda</taxon>
        <taxon>Chromadorea</taxon>
        <taxon>Rhabditida</taxon>
        <taxon>Rhabditina</taxon>
        <taxon>Rhabditomorpha</taxon>
        <taxon>Rhabditoidea</taxon>
        <taxon>Rhabditidae</taxon>
        <taxon>Peloderinae</taxon>
        <taxon>Caenorhabditis</taxon>
    </lineage>
</organism>
<dbReference type="Reactome" id="R-CEL-211935">
    <property type="pathway name" value="Fatty acids"/>
</dbReference>
<evidence type="ECO:0000256" key="1">
    <source>
        <dbReference type="ARBA" id="ARBA00010617"/>
    </source>
</evidence>
<dbReference type="SMR" id="Q20315"/>
<keyword evidence="4" id="KW-0503">Monooxygenase</keyword>
<dbReference type="GeneID" id="185652"/>
<protein>
    <submittedName>
        <fullName evidence="5">CYtochrome P450 family</fullName>
    </submittedName>
</protein>
<dbReference type="GO" id="GO:0016712">
    <property type="term" value="F:oxidoreductase activity, acting on paired donors, with incorporation or reduction of molecular oxygen, reduced flavin or flavoprotein as one donor, and incorporation of one atom of oxygen"/>
    <property type="evidence" value="ECO:0000318"/>
    <property type="project" value="GO_Central"/>
</dbReference>
<reference evidence="5 6" key="1">
    <citation type="journal article" date="1998" name="Science">
        <title>Genome sequence of the nematode C. elegans: a platform for investigating biology.</title>
        <authorList>
            <consortium name="The C. elegans sequencing consortium"/>
            <person name="Sulson J.E."/>
            <person name="Waterston R."/>
        </authorList>
    </citation>
    <scope>NUCLEOTIDE SEQUENCE [LARGE SCALE GENOMIC DNA]</scope>
    <source>
        <strain evidence="5 6">Bristol N2</strain>
    </source>
</reference>
<dbReference type="Reactome" id="R-CEL-211981">
    <property type="pathway name" value="Xenobiotics"/>
</dbReference>
<keyword evidence="4" id="KW-0560">Oxidoreductase</keyword>
<dbReference type="GO" id="GO:0005506">
    <property type="term" value="F:iron ion binding"/>
    <property type="evidence" value="ECO:0007669"/>
    <property type="project" value="InterPro"/>
</dbReference>
<dbReference type="UCSC" id="F42A9.4">
    <property type="organism name" value="c. elegans"/>
</dbReference>
<gene>
    <name evidence="7" type="primary">cyp-33e3</name>
    <name evidence="5" type="synonym">cyp-33E3</name>
    <name evidence="5" type="ORF">CELE_F42A9.4</name>
    <name evidence="7" type="ORF">F42A9.4</name>
</gene>
<evidence type="ECO:0000256" key="2">
    <source>
        <dbReference type="ARBA" id="ARBA00022723"/>
    </source>
</evidence>
<dbReference type="Proteomes" id="UP000001940">
    <property type="component" value="Chromosome IV"/>
</dbReference>
<dbReference type="GO" id="GO:0020037">
    <property type="term" value="F:heme binding"/>
    <property type="evidence" value="ECO:0000318"/>
    <property type="project" value="GO_Central"/>
</dbReference>
<dbReference type="Pfam" id="PF00067">
    <property type="entry name" value="p450"/>
    <property type="match status" value="1"/>
</dbReference>
<evidence type="ECO:0000256" key="4">
    <source>
        <dbReference type="ARBA" id="ARBA00023033"/>
    </source>
</evidence>
<dbReference type="PANTHER" id="PTHR24300:SF369">
    <property type="entry name" value="CYTOCHROME P450 FAMILY"/>
    <property type="match status" value="1"/>
</dbReference>
<dbReference type="Reactome" id="R-CEL-5423646">
    <property type="pathway name" value="Aflatoxin activation and detoxification"/>
</dbReference>
<dbReference type="HOGENOM" id="CLU_102674_0_0_1"/>
<dbReference type="InParanoid" id="Q20315"/>
<dbReference type="OMA" id="NGHETIK"/>
<dbReference type="Reactome" id="R-CEL-2142670">
    <property type="pathway name" value="Synthesis of epoxy (EET) and dihydroxyeicosatrienoic acids (DHET)"/>
</dbReference>
<dbReference type="Reactome" id="R-CEL-211945">
    <property type="pathway name" value="Phase I - Functionalization of compounds"/>
</dbReference>
<sequence>MILALSLALLFLYLFHFIYWKRRNLPPGPAPLPFVGNLLMLTEKVKPGYKLWDSLTQQYGSVFTFWMAGLPMVFVTDWKLIKQYFIKDGGSYVGRPEFPLNTEVKKGPYGIIDAHGNRWIQQRRFALHVLRDFGLGKNIMEEKILTEVTVMIERLRKTIACVDMQNVFDTSIGSIINSLIFGYRFDESEFGWKFEKSRRACSIFNWKTTVSRRRTCQNGIISVFCKLVQYIRYSTS</sequence>
<dbReference type="PIR" id="T29304">
    <property type="entry name" value="T29304"/>
</dbReference>
<dbReference type="eggNOG" id="KOG0156">
    <property type="taxonomic scope" value="Eukaryota"/>
</dbReference>
<dbReference type="InterPro" id="IPR050182">
    <property type="entry name" value="Cytochrome_P450_fam2"/>
</dbReference>
<dbReference type="Reactome" id="R-CEL-9027307">
    <property type="pathway name" value="Biosynthesis of maresin-like SPMs"/>
</dbReference>